<dbReference type="Gene3D" id="3.30.450.410">
    <property type="match status" value="1"/>
</dbReference>
<dbReference type="GO" id="GO:0018836">
    <property type="term" value="F:alkylmercury lyase activity"/>
    <property type="evidence" value="ECO:0007669"/>
    <property type="project" value="UniProtKB-EC"/>
</dbReference>
<keyword evidence="7 11" id="KW-0456">Lyase</keyword>
<dbReference type="GO" id="GO:0046689">
    <property type="term" value="P:response to mercury ion"/>
    <property type="evidence" value="ECO:0007669"/>
    <property type="project" value="UniProtKB-KW"/>
</dbReference>
<keyword evidence="12" id="KW-1185">Reference proteome</keyword>
<evidence type="ECO:0000313" key="12">
    <source>
        <dbReference type="Proteomes" id="UP000186156"/>
    </source>
</evidence>
<dbReference type="InterPro" id="IPR004927">
    <property type="entry name" value="MerB"/>
</dbReference>
<dbReference type="InterPro" id="IPR053717">
    <property type="entry name" value="MerB_lyase_sf"/>
</dbReference>
<dbReference type="PIRSF" id="PIRSF001458">
    <property type="entry name" value="MerB"/>
    <property type="match status" value="1"/>
</dbReference>
<comment type="catalytic activity">
    <reaction evidence="1">
        <text>an alkylmercury + H(+) = an alkane + Hg(2+)</text>
        <dbReference type="Rhea" id="RHEA:18777"/>
        <dbReference type="ChEBI" id="CHEBI:15378"/>
        <dbReference type="ChEBI" id="CHEBI:16793"/>
        <dbReference type="ChEBI" id="CHEBI:18310"/>
        <dbReference type="ChEBI" id="CHEBI:83725"/>
        <dbReference type="EC" id="4.99.1.2"/>
    </reaction>
</comment>
<evidence type="ECO:0000313" key="11">
    <source>
        <dbReference type="EMBL" id="SIT11043.1"/>
    </source>
</evidence>
<evidence type="ECO:0000256" key="8">
    <source>
        <dbReference type="ARBA" id="ARBA00025326"/>
    </source>
</evidence>
<evidence type="ECO:0000256" key="6">
    <source>
        <dbReference type="ARBA" id="ARBA00022914"/>
    </source>
</evidence>
<dbReference type="NCBIfam" id="NF033555">
    <property type="entry name" value="lyase_MerB"/>
    <property type="match status" value="1"/>
</dbReference>
<accession>A0A1N7PK59</accession>
<reference evidence="12" key="1">
    <citation type="submission" date="2017-01" db="EMBL/GenBank/DDBJ databases">
        <authorList>
            <person name="Varghese N."/>
            <person name="Submissions S."/>
        </authorList>
    </citation>
    <scope>NUCLEOTIDE SEQUENCE [LARGE SCALE GENOMIC DNA]</scope>
    <source>
        <strain evidence="12">DSM 16176</strain>
    </source>
</reference>
<dbReference type="InterPro" id="IPR036390">
    <property type="entry name" value="WH_DNA-bd_sf"/>
</dbReference>
<dbReference type="OrthoDB" id="7185309at2"/>
<evidence type="ECO:0000256" key="1">
    <source>
        <dbReference type="ARBA" id="ARBA00000165"/>
    </source>
</evidence>
<dbReference type="Pfam" id="PF03243">
    <property type="entry name" value="MerB"/>
    <property type="match status" value="1"/>
</dbReference>
<evidence type="ECO:0000259" key="10">
    <source>
        <dbReference type="Pfam" id="PF12324"/>
    </source>
</evidence>
<protein>
    <recommendedName>
        <fullName evidence="4">Alkylmercury lyase</fullName>
        <ecNumber evidence="3">4.99.1.2</ecNumber>
    </recommendedName>
    <alternativeName>
        <fullName evidence="9">Organomercurial lyase</fullName>
    </alternativeName>
</protein>
<dbReference type="EMBL" id="FTOO01000014">
    <property type="protein sequence ID" value="SIT11043.1"/>
    <property type="molecule type" value="Genomic_DNA"/>
</dbReference>
<dbReference type="PRINTS" id="PR01699">
    <property type="entry name" value="ORGNOHGLYASE"/>
</dbReference>
<dbReference type="EC" id="4.99.1.2" evidence="3"/>
<keyword evidence="6" id="KW-0476">Mercury</keyword>
<dbReference type="Pfam" id="PF12324">
    <property type="entry name" value="HTH_15"/>
    <property type="match status" value="1"/>
</dbReference>
<keyword evidence="5" id="KW-0475">Mercuric resistance</keyword>
<dbReference type="Proteomes" id="UP000186156">
    <property type="component" value="Unassembled WGS sequence"/>
</dbReference>
<dbReference type="InterPro" id="IPR024259">
    <property type="entry name" value="MerB_HTH_dom"/>
</dbReference>
<evidence type="ECO:0000256" key="7">
    <source>
        <dbReference type="ARBA" id="ARBA00023239"/>
    </source>
</evidence>
<feature type="domain" description="Alkylmercury lyase helix-turn-helix" evidence="10">
    <location>
        <begin position="11"/>
        <end position="82"/>
    </location>
</feature>
<dbReference type="SUPFAM" id="SSF160387">
    <property type="entry name" value="NosL/MerB-like"/>
    <property type="match status" value="1"/>
</dbReference>
<dbReference type="STRING" id="252246.SAMN05421799_11438"/>
<evidence type="ECO:0000256" key="3">
    <source>
        <dbReference type="ARBA" id="ARBA00013237"/>
    </source>
</evidence>
<evidence type="ECO:0000256" key="4">
    <source>
        <dbReference type="ARBA" id="ARBA00018180"/>
    </source>
</evidence>
<organism evidence="11 12">
    <name type="scientific">Alicyclobacillus vulcanalis</name>
    <dbReference type="NCBI Taxonomy" id="252246"/>
    <lineage>
        <taxon>Bacteria</taxon>
        <taxon>Bacillati</taxon>
        <taxon>Bacillota</taxon>
        <taxon>Bacilli</taxon>
        <taxon>Bacillales</taxon>
        <taxon>Alicyclobacillaceae</taxon>
        <taxon>Alicyclobacillus</taxon>
    </lineage>
</organism>
<gene>
    <name evidence="11" type="ORF">SAMN05421799_11438</name>
</gene>
<name>A0A1N7PK59_9BACL</name>
<sequence length="219" mass="24387">MKVETKFQNIAYRLAKSFDQPGETRSLKWIMRPLLQLITRGMPVSVEDIASETGKSVDEIRDTLSALPSVELDEQGRVIGCGLTLVPTPHRFWVEEKQLYTWCALDTLMFPQLIGRSAYIESPCHSSGTPVRLTVEPERIVSVVPSSAVVSIVTPDDMSSVRSAFCNEVHYFSSASKAQKWLDQHPGASVVSVEDAFELGRLLGRQFENGFDMQSCCDV</sequence>
<comment type="function">
    <text evidence="8">Cleaves the carbon-mercury bond of organomercurials such as phenylmercuric acetate. One product is Hg(2+), which is subsequently detoxified by the mercuric reductase.</text>
</comment>
<evidence type="ECO:0000256" key="9">
    <source>
        <dbReference type="ARBA" id="ARBA00031271"/>
    </source>
</evidence>
<evidence type="ECO:0000256" key="2">
    <source>
        <dbReference type="ARBA" id="ARBA00009443"/>
    </source>
</evidence>
<evidence type="ECO:0000256" key="5">
    <source>
        <dbReference type="ARBA" id="ARBA00022466"/>
    </source>
</evidence>
<dbReference type="RefSeq" id="WP_076349025.1">
    <property type="nucleotide sequence ID" value="NZ_FTOO01000014.1"/>
</dbReference>
<dbReference type="AlphaFoldDB" id="A0A1N7PK59"/>
<comment type="similarity">
    <text evidence="2">Belongs to the MerB family.</text>
</comment>
<proteinExistence type="inferred from homology"/>
<dbReference type="SUPFAM" id="SSF46785">
    <property type="entry name" value="Winged helix' DNA-binding domain"/>
    <property type="match status" value="1"/>
</dbReference>
<dbReference type="NCBIfam" id="NF009710">
    <property type="entry name" value="PRK13239.1"/>
    <property type="match status" value="1"/>
</dbReference>